<dbReference type="RefSeq" id="WP_039310943.1">
    <property type="nucleotide sequence ID" value="NZ_CP006905.1"/>
</dbReference>
<sequence>MRNLFVMIKNNLNVMILKKPAFFIGSILLPILIVIFMGKFMYSDQVAINIGIAGEDNSLINKLIEDSIENNGSINVINVEENDIKSKIGEKSIDAAIVLDNDIYSKLSKGETDCVKIIGKEEDSTVDLVKEIVSLELNNINMLIKGSKDESSFYEALENYNKKNMKIEKGILQNQERNNEISGIFVGFIIMFMFYKATLGAGRINNDKYDKVYERFFVSGIKVWQYYLGNIIASLISLLIQIILTLLCLNIFTNVNLGMSNLNMFIVLFLVSILAVSIGTFCIAITRNSQEASILSNILIMSLLMIGGCFVPIELFPEFINKISKFFPTRWAMDMVFEFQNGVLVSELWRNIVVILLFSITFFLLAAYKTKFSEKRINI</sequence>
<dbReference type="eggNOG" id="COG0842">
    <property type="taxonomic scope" value="Bacteria"/>
</dbReference>
<feature type="transmembrane region" description="Helical" evidence="8">
    <location>
        <begin position="21"/>
        <end position="42"/>
    </location>
</feature>
<keyword evidence="6 8" id="KW-1133">Transmembrane helix</keyword>
<dbReference type="InterPro" id="IPR047817">
    <property type="entry name" value="ABC2_TM_bact-type"/>
</dbReference>
<comment type="similarity">
    <text evidence="2">Belongs to the ABC-2 integral membrane protein family.</text>
</comment>
<comment type="subcellular location">
    <subcellularLocation>
        <location evidence="1">Cell membrane</location>
        <topology evidence="1">Multi-pass membrane protein</topology>
    </subcellularLocation>
</comment>
<feature type="transmembrane region" description="Helical" evidence="8">
    <location>
        <begin position="298"/>
        <end position="316"/>
    </location>
</feature>
<dbReference type="HOGENOM" id="CLU_039483_0_2_9"/>
<dbReference type="AlphaFoldDB" id="A0A0A7FUK5"/>
<keyword evidence="3" id="KW-0813">Transport</keyword>
<dbReference type="EMBL" id="CP006905">
    <property type="protein sequence ID" value="AIY83282.1"/>
    <property type="molecule type" value="Genomic_DNA"/>
</dbReference>
<dbReference type="Proteomes" id="UP000030635">
    <property type="component" value="Chromosome"/>
</dbReference>
<evidence type="ECO:0000256" key="7">
    <source>
        <dbReference type="ARBA" id="ARBA00023136"/>
    </source>
</evidence>
<evidence type="ECO:0000256" key="6">
    <source>
        <dbReference type="ARBA" id="ARBA00022989"/>
    </source>
</evidence>
<dbReference type="KEGG" id="cbv:U729_210"/>
<accession>A0A0A7FUK5</accession>
<feature type="transmembrane region" description="Helical" evidence="8">
    <location>
        <begin position="181"/>
        <end position="205"/>
    </location>
</feature>
<keyword evidence="5 8" id="KW-0812">Transmembrane</keyword>
<feature type="domain" description="ABC transmembrane type-2" evidence="9">
    <location>
        <begin position="137"/>
        <end position="373"/>
    </location>
</feature>
<evidence type="ECO:0000256" key="5">
    <source>
        <dbReference type="ARBA" id="ARBA00022692"/>
    </source>
</evidence>
<name>A0A0A7FUK5_9CLOT</name>
<dbReference type="OrthoDB" id="266913at2"/>
<evidence type="ECO:0000313" key="11">
    <source>
        <dbReference type="Proteomes" id="UP000030635"/>
    </source>
</evidence>
<keyword evidence="11" id="KW-1185">Reference proteome</keyword>
<feature type="transmembrane region" description="Helical" evidence="8">
    <location>
        <begin position="226"/>
        <end position="252"/>
    </location>
</feature>
<dbReference type="InterPro" id="IPR013525">
    <property type="entry name" value="ABC2_TM"/>
</dbReference>
<protein>
    <submittedName>
        <fullName evidence="10">ABC-2 type transporter family protein</fullName>
    </submittedName>
</protein>
<keyword evidence="7 8" id="KW-0472">Membrane</keyword>
<dbReference type="InterPro" id="IPR051449">
    <property type="entry name" value="ABC-2_transporter_component"/>
</dbReference>
<proteinExistence type="inferred from homology"/>
<dbReference type="Pfam" id="PF12698">
    <property type="entry name" value="ABC2_membrane_3"/>
    <property type="match status" value="1"/>
</dbReference>
<gene>
    <name evidence="10" type="ORF">U729_210</name>
</gene>
<evidence type="ECO:0000259" key="9">
    <source>
        <dbReference type="PROSITE" id="PS51012"/>
    </source>
</evidence>
<dbReference type="PANTHER" id="PTHR30294:SF45">
    <property type="entry name" value="LINEARMYCIN RESISTANCE PERMEASE PROTEIN LNRN"/>
    <property type="match status" value="1"/>
</dbReference>
<evidence type="ECO:0000256" key="2">
    <source>
        <dbReference type="ARBA" id="ARBA00007783"/>
    </source>
</evidence>
<keyword evidence="4" id="KW-1003">Cell membrane</keyword>
<dbReference type="GO" id="GO:0140359">
    <property type="term" value="F:ABC-type transporter activity"/>
    <property type="evidence" value="ECO:0007669"/>
    <property type="project" value="InterPro"/>
</dbReference>
<evidence type="ECO:0000313" key="10">
    <source>
        <dbReference type="EMBL" id="AIY83282.1"/>
    </source>
</evidence>
<dbReference type="PANTHER" id="PTHR30294">
    <property type="entry name" value="MEMBRANE COMPONENT OF ABC TRANSPORTER YHHJ-RELATED"/>
    <property type="match status" value="1"/>
</dbReference>
<reference evidence="10 11" key="1">
    <citation type="journal article" date="2015" name="Infect. Genet. Evol.">
        <title>Genomic sequences of six botulinum neurotoxin-producing strains representing three clostridial species illustrate the mobility and diversity of botulinum neurotoxin genes.</title>
        <authorList>
            <person name="Smith T.J."/>
            <person name="Hill K.K."/>
            <person name="Xie G."/>
            <person name="Foley B.T."/>
            <person name="Williamson C.H."/>
            <person name="Foster J.T."/>
            <person name="Johnson S.L."/>
            <person name="Chertkov O."/>
            <person name="Teshima H."/>
            <person name="Gibbons H.S."/>
            <person name="Johnsky L.A."/>
            <person name="Karavis M.A."/>
            <person name="Smith L.A."/>
        </authorList>
    </citation>
    <scope>NUCLEOTIDE SEQUENCE [LARGE SCALE GENOMIC DNA]</scope>
    <source>
        <strain evidence="10">Sullivan</strain>
    </source>
</reference>
<evidence type="ECO:0000256" key="8">
    <source>
        <dbReference type="SAM" id="Phobius"/>
    </source>
</evidence>
<evidence type="ECO:0000256" key="1">
    <source>
        <dbReference type="ARBA" id="ARBA00004651"/>
    </source>
</evidence>
<dbReference type="Gene3D" id="3.40.1710.10">
    <property type="entry name" value="abc type-2 transporter like domain"/>
    <property type="match status" value="1"/>
</dbReference>
<feature type="transmembrane region" description="Helical" evidence="8">
    <location>
        <begin position="264"/>
        <end position="286"/>
    </location>
</feature>
<feature type="transmembrane region" description="Helical" evidence="8">
    <location>
        <begin position="348"/>
        <end position="368"/>
    </location>
</feature>
<organism evidence="10 11">
    <name type="scientific">Clostridium baratii str. Sullivan</name>
    <dbReference type="NCBI Taxonomy" id="1415775"/>
    <lineage>
        <taxon>Bacteria</taxon>
        <taxon>Bacillati</taxon>
        <taxon>Bacillota</taxon>
        <taxon>Clostridia</taxon>
        <taxon>Eubacteriales</taxon>
        <taxon>Clostridiaceae</taxon>
        <taxon>Clostridium</taxon>
    </lineage>
</organism>
<evidence type="ECO:0000256" key="4">
    <source>
        <dbReference type="ARBA" id="ARBA00022475"/>
    </source>
</evidence>
<evidence type="ECO:0000256" key="3">
    <source>
        <dbReference type="ARBA" id="ARBA00022448"/>
    </source>
</evidence>
<dbReference type="PROSITE" id="PS51012">
    <property type="entry name" value="ABC_TM2"/>
    <property type="match status" value="1"/>
</dbReference>
<dbReference type="GO" id="GO:0005886">
    <property type="term" value="C:plasma membrane"/>
    <property type="evidence" value="ECO:0007669"/>
    <property type="project" value="UniProtKB-SubCell"/>
</dbReference>